<protein>
    <submittedName>
        <fullName evidence="1">Uncharacterized protein</fullName>
    </submittedName>
</protein>
<dbReference type="Proteomes" id="UP000264980">
    <property type="component" value="Chromosome"/>
</dbReference>
<gene>
    <name evidence="1" type="ORF">AV903_25005</name>
</gene>
<evidence type="ECO:0000313" key="1">
    <source>
        <dbReference type="EMBL" id="AXF78523.1"/>
    </source>
</evidence>
<proteinExistence type="predicted"/>
<name>A0A345CYK6_9GAMM</name>
<dbReference type="AlphaFoldDB" id="A0A345CYK6"/>
<sequence length="67" mass="7655">MLEESADHTERTALHTGLNDIILTVISSLLNLYAKTFRCPDVLTSIYVLICLNTLYTPFQEFMHHDA</sequence>
<dbReference type="EMBL" id="CP013970">
    <property type="protein sequence ID" value="AXF78523.1"/>
    <property type="molecule type" value="Genomic_DNA"/>
</dbReference>
<organism evidence="1 2">
    <name type="scientific">Erwinia tracheiphila</name>
    <dbReference type="NCBI Taxonomy" id="65700"/>
    <lineage>
        <taxon>Bacteria</taxon>
        <taxon>Pseudomonadati</taxon>
        <taxon>Pseudomonadota</taxon>
        <taxon>Gammaproteobacteria</taxon>
        <taxon>Enterobacterales</taxon>
        <taxon>Erwiniaceae</taxon>
        <taxon>Erwinia</taxon>
    </lineage>
</organism>
<evidence type="ECO:0000313" key="2">
    <source>
        <dbReference type="Proteomes" id="UP000264980"/>
    </source>
</evidence>
<accession>A0A345CYK6</accession>
<reference evidence="1 2" key="1">
    <citation type="submission" date="2016-01" db="EMBL/GenBank/DDBJ databases">
        <authorList>
            <person name="Oliw E.H."/>
        </authorList>
    </citation>
    <scope>NUCLEOTIDE SEQUENCE [LARGE SCALE GENOMIC DNA]</scope>
    <source>
        <strain evidence="1 2">MDcuke</strain>
    </source>
</reference>